<feature type="non-terminal residue" evidence="5">
    <location>
        <position position="138"/>
    </location>
</feature>
<dbReference type="GO" id="GO:0045333">
    <property type="term" value="P:cellular respiration"/>
    <property type="evidence" value="ECO:0007669"/>
    <property type="project" value="InterPro"/>
</dbReference>
<comment type="subunit">
    <text evidence="2">Interacts with coenzyme Q.</text>
</comment>
<organism evidence="5 6">
    <name type="scientific">Protomyces lactucae-debilis</name>
    <dbReference type="NCBI Taxonomy" id="2754530"/>
    <lineage>
        <taxon>Eukaryota</taxon>
        <taxon>Fungi</taxon>
        <taxon>Dikarya</taxon>
        <taxon>Ascomycota</taxon>
        <taxon>Taphrinomycotina</taxon>
        <taxon>Taphrinomycetes</taxon>
        <taxon>Taphrinales</taxon>
        <taxon>Protomycetaceae</taxon>
        <taxon>Protomyces</taxon>
    </lineage>
</organism>
<evidence type="ECO:0000256" key="3">
    <source>
        <dbReference type="ARBA" id="ARBA00024947"/>
    </source>
</evidence>
<dbReference type="GO" id="GO:0048039">
    <property type="term" value="F:ubiquinone binding"/>
    <property type="evidence" value="ECO:0007669"/>
    <property type="project" value="InterPro"/>
</dbReference>
<dbReference type="PANTHER" id="PTHR12901">
    <property type="entry name" value="SPERM PROTEIN HOMOLOG"/>
    <property type="match status" value="1"/>
</dbReference>
<comment type="similarity">
    <text evidence="1">Belongs to the COQ10 family.</text>
</comment>
<feature type="non-terminal residue" evidence="5">
    <location>
        <position position="1"/>
    </location>
</feature>
<evidence type="ECO:0000256" key="2">
    <source>
        <dbReference type="ARBA" id="ARBA00011814"/>
    </source>
</evidence>
<dbReference type="InterPro" id="IPR044996">
    <property type="entry name" value="COQ10-like"/>
</dbReference>
<dbReference type="Pfam" id="PF03364">
    <property type="entry name" value="Polyketide_cyc"/>
    <property type="match status" value="1"/>
</dbReference>
<dbReference type="AlphaFoldDB" id="A0A1Y2FC40"/>
<evidence type="ECO:0000259" key="4">
    <source>
        <dbReference type="Pfam" id="PF03364"/>
    </source>
</evidence>
<evidence type="ECO:0000313" key="6">
    <source>
        <dbReference type="Proteomes" id="UP000193685"/>
    </source>
</evidence>
<dbReference type="Gene3D" id="3.30.530.20">
    <property type="match status" value="1"/>
</dbReference>
<dbReference type="GeneID" id="63783680"/>
<gene>
    <name evidence="5" type="ORF">BCR37DRAFT_332938</name>
</gene>
<feature type="domain" description="Coenzyme Q-binding protein COQ10 START" evidence="4">
    <location>
        <begin position="10"/>
        <end position="138"/>
    </location>
</feature>
<dbReference type="InterPro" id="IPR005031">
    <property type="entry name" value="COQ10_START"/>
</dbReference>
<dbReference type="CDD" id="cd07813">
    <property type="entry name" value="COQ10p_like"/>
    <property type="match status" value="1"/>
</dbReference>
<evidence type="ECO:0000256" key="1">
    <source>
        <dbReference type="ARBA" id="ARBA00006885"/>
    </source>
</evidence>
<keyword evidence="6" id="KW-1185">Reference proteome</keyword>
<reference evidence="5 6" key="1">
    <citation type="submission" date="2016-07" db="EMBL/GenBank/DDBJ databases">
        <title>Pervasive Adenine N6-methylation of Active Genes in Fungi.</title>
        <authorList>
            <consortium name="DOE Joint Genome Institute"/>
            <person name="Mondo S.J."/>
            <person name="Dannebaum R.O."/>
            <person name="Kuo R.C."/>
            <person name="Labutti K."/>
            <person name="Haridas S."/>
            <person name="Kuo A."/>
            <person name="Salamov A."/>
            <person name="Ahrendt S.R."/>
            <person name="Lipzen A."/>
            <person name="Sullivan W."/>
            <person name="Andreopoulos W.B."/>
            <person name="Clum A."/>
            <person name="Lindquist E."/>
            <person name="Daum C."/>
            <person name="Ramamoorthy G.K."/>
            <person name="Gryganskyi A."/>
            <person name="Culley D."/>
            <person name="Magnuson J.K."/>
            <person name="James T.Y."/>
            <person name="O'Malley M.A."/>
            <person name="Stajich J.E."/>
            <person name="Spatafora J.W."/>
            <person name="Visel A."/>
            <person name="Grigoriev I.V."/>
        </authorList>
    </citation>
    <scope>NUCLEOTIDE SEQUENCE [LARGE SCALE GENOMIC DNA]</scope>
    <source>
        <strain evidence="5 6">12-1054</strain>
    </source>
</reference>
<dbReference type="STRING" id="56484.A0A1Y2FC40"/>
<proteinExistence type="inferred from homology"/>
<evidence type="ECO:0000313" key="5">
    <source>
        <dbReference type="EMBL" id="ORY81489.1"/>
    </source>
</evidence>
<dbReference type="InterPro" id="IPR023393">
    <property type="entry name" value="START-like_dom_sf"/>
</dbReference>
<dbReference type="GO" id="GO:0005739">
    <property type="term" value="C:mitochondrion"/>
    <property type="evidence" value="ECO:0007669"/>
    <property type="project" value="TreeGrafter"/>
</dbReference>
<dbReference type="Proteomes" id="UP000193685">
    <property type="component" value="Unassembled WGS sequence"/>
</dbReference>
<dbReference type="SUPFAM" id="SSF55961">
    <property type="entry name" value="Bet v1-like"/>
    <property type="match status" value="1"/>
</dbReference>
<name>A0A1Y2FC40_PROLT</name>
<sequence length="138" mass="15302">QTYTANRTLPYTQAALFKVIADIDAYKHFVPFCTDSHVTQHTNDSTPLPTQADLKVGFKQYQESFTSRVHCVPDTSVQAVASQHPLFKKLVAAWRLSRVGEDACKVQLEVEYQFVNPLYGAVSAAVVPKVAGQVLEAF</sequence>
<protein>
    <submittedName>
        <fullName evidence="5">Cyclase/dehydrase</fullName>
    </submittedName>
</protein>
<dbReference type="OrthoDB" id="292693at2759"/>
<comment type="function">
    <text evidence="3">Required for the function of coenzyme Q in the respiratory chain. May serve as a chaperone or may be involved in the transport of Q6 from its site of synthesis to the catalytic sites of the respiratory complexes.</text>
</comment>
<dbReference type="RefSeq" id="XP_040724865.1">
    <property type="nucleotide sequence ID" value="XM_040867081.1"/>
</dbReference>
<dbReference type="EMBL" id="MCFI01000011">
    <property type="protein sequence ID" value="ORY81489.1"/>
    <property type="molecule type" value="Genomic_DNA"/>
</dbReference>
<accession>A0A1Y2FC40</accession>
<dbReference type="PANTHER" id="PTHR12901:SF10">
    <property type="entry name" value="COENZYME Q-BINDING PROTEIN COQ10, MITOCHONDRIAL"/>
    <property type="match status" value="1"/>
</dbReference>
<comment type="caution">
    <text evidence="5">The sequence shown here is derived from an EMBL/GenBank/DDBJ whole genome shotgun (WGS) entry which is preliminary data.</text>
</comment>
<dbReference type="OMA" id="IDGPFKY"/>